<evidence type="ECO:0000256" key="1">
    <source>
        <dbReference type="ARBA" id="ARBA00004123"/>
    </source>
</evidence>
<feature type="region of interest" description="Disordered" evidence="3">
    <location>
        <begin position="95"/>
        <end position="159"/>
    </location>
</feature>
<evidence type="ECO:0000256" key="3">
    <source>
        <dbReference type="SAM" id="MobiDB-lite"/>
    </source>
</evidence>
<dbReference type="EMBL" id="CP144056">
    <property type="protein sequence ID" value="WWD19298.1"/>
    <property type="molecule type" value="Genomic_DNA"/>
</dbReference>
<dbReference type="SMART" id="SM00298">
    <property type="entry name" value="CHROMO"/>
    <property type="match status" value="1"/>
</dbReference>
<evidence type="ECO:0000313" key="6">
    <source>
        <dbReference type="Proteomes" id="UP000322225"/>
    </source>
</evidence>
<sequence length="224" mass="25113">MPAASSSRAKSKSAEKEEKPIEVDDDEVQNGDEDGEEDEEEGEYEVEAIVDHRQKGSGTGKFEYLVSWKGYGPEHNTWEPEAHVAHADGIVSKYWANKPKPSLQKDTKKRGRPSASGSVPPSQRAAKAPRTSVTNGKKKPIPVEDSEDEAPEYEDTHVDSTEKYKDIVNWEDCVQGIDTIERNSKDELMIYVTMTGGERVGLPTEVAYKRCPQKILKFYESHLK</sequence>
<dbReference type="InterPro" id="IPR008251">
    <property type="entry name" value="Chromo_shadow_dom"/>
</dbReference>
<dbReference type="InterPro" id="IPR000953">
    <property type="entry name" value="Chromo/chromo_shadow_dom"/>
</dbReference>
<dbReference type="PROSITE" id="PS50013">
    <property type="entry name" value="CHROMO_2"/>
    <property type="match status" value="1"/>
</dbReference>
<dbReference type="KEGG" id="ksn:43585848"/>
<organism evidence="5 6">
    <name type="scientific">Kwoniella shandongensis</name>
    <dbReference type="NCBI Taxonomy" id="1734106"/>
    <lineage>
        <taxon>Eukaryota</taxon>
        <taxon>Fungi</taxon>
        <taxon>Dikarya</taxon>
        <taxon>Basidiomycota</taxon>
        <taxon>Agaricomycotina</taxon>
        <taxon>Tremellomycetes</taxon>
        <taxon>Tremellales</taxon>
        <taxon>Cryptococcaceae</taxon>
        <taxon>Kwoniella</taxon>
    </lineage>
</organism>
<dbReference type="GO" id="GO:0006338">
    <property type="term" value="P:chromatin remodeling"/>
    <property type="evidence" value="ECO:0007669"/>
    <property type="project" value="UniProtKB-ARBA"/>
</dbReference>
<dbReference type="InterPro" id="IPR017984">
    <property type="entry name" value="Chromo_dom_subgr"/>
</dbReference>
<reference evidence="5" key="1">
    <citation type="submission" date="2017-08" db="EMBL/GenBank/DDBJ databases">
        <authorList>
            <person name="Cuomo C."/>
            <person name="Billmyre B."/>
            <person name="Heitman J."/>
        </authorList>
    </citation>
    <scope>NUCLEOTIDE SEQUENCE</scope>
    <source>
        <strain evidence="5">CBS 12478</strain>
    </source>
</reference>
<dbReference type="Proteomes" id="UP000322225">
    <property type="component" value="Chromosome 6"/>
</dbReference>
<dbReference type="SUPFAM" id="SSF54160">
    <property type="entry name" value="Chromo domain-like"/>
    <property type="match status" value="2"/>
</dbReference>
<protein>
    <recommendedName>
        <fullName evidence="4">Chromo domain-containing protein</fullName>
    </recommendedName>
</protein>
<proteinExistence type="predicted"/>
<dbReference type="SMART" id="SM00300">
    <property type="entry name" value="ChSh"/>
    <property type="match status" value="1"/>
</dbReference>
<keyword evidence="2" id="KW-0539">Nucleus</keyword>
<comment type="subcellular location">
    <subcellularLocation>
        <location evidence="1">Nucleus</location>
    </subcellularLocation>
</comment>
<evidence type="ECO:0000256" key="2">
    <source>
        <dbReference type="ARBA" id="ARBA00023242"/>
    </source>
</evidence>
<feature type="compositionally biased region" description="Acidic residues" evidence="3">
    <location>
        <begin position="23"/>
        <end position="48"/>
    </location>
</feature>
<dbReference type="PRINTS" id="PR00504">
    <property type="entry name" value="CHROMODOMAIN"/>
</dbReference>
<keyword evidence="6" id="KW-1185">Reference proteome</keyword>
<dbReference type="GO" id="GO:0005634">
    <property type="term" value="C:nucleus"/>
    <property type="evidence" value="ECO:0007669"/>
    <property type="project" value="UniProtKB-SubCell"/>
</dbReference>
<dbReference type="Pfam" id="PF00385">
    <property type="entry name" value="Chromo"/>
    <property type="match status" value="1"/>
</dbReference>
<gene>
    <name evidence="5" type="ORF">CI109_103756</name>
</gene>
<evidence type="ECO:0000259" key="4">
    <source>
        <dbReference type="PROSITE" id="PS50013"/>
    </source>
</evidence>
<dbReference type="Pfam" id="PF01393">
    <property type="entry name" value="Chromo_shadow"/>
    <property type="match status" value="1"/>
</dbReference>
<dbReference type="InterPro" id="IPR016197">
    <property type="entry name" value="Chromo-like_dom_sf"/>
</dbReference>
<dbReference type="RefSeq" id="XP_031863903.2">
    <property type="nucleotide sequence ID" value="XM_032001740.2"/>
</dbReference>
<dbReference type="PANTHER" id="PTHR22812">
    <property type="entry name" value="CHROMOBOX PROTEIN"/>
    <property type="match status" value="1"/>
</dbReference>
<reference evidence="5" key="2">
    <citation type="submission" date="2024-01" db="EMBL/GenBank/DDBJ databases">
        <title>Comparative genomics of Cryptococcus and Kwoniella reveals pathogenesis evolution and contrasting modes of karyotype evolution via chromosome fusion or intercentromeric recombination.</title>
        <authorList>
            <person name="Coelho M.A."/>
            <person name="David-Palma M."/>
            <person name="Shea T."/>
            <person name="Bowers K."/>
            <person name="McGinley-Smith S."/>
            <person name="Mohammad A.W."/>
            <person name="Gnirke A."/>
            <person name="Yurkov A.M."/>
            <person name="Nowrousian M."/>
            <person name="Sun S."/>
            <person name="Cuomo C.A."/>
            <person name="Heitman J."/>
        </authorList>
    </citation>
    <scope>NUCLEOTIDE SEQUENCE</scope>
    <source>
        <strain evidence="5">CBS 12478</strain>
    </source>
</reference>
<dbReference type="AlphaFoldDB" id="A0AAJ8MXG2"/>
<dbReference type="GeneID" id="43585848"/>
<dbReference type="Gene3D" id="2.40.50.40">
    <property type="match status" value="2"/>
</dbReference>
<evidence type="ECO:0000313" key="5">
    <source>
        <dbReference type="EMBL" id="WWD19298.1"/>
    </source>
</evidence>
<accession>A0AAJ8MXG2</accession>
<name>A0AAJ8MXG2_9TREE</name>
<feature type="compositionally biased region" description="Basic and acidic residues" evidence="3">
    <location>
        <begin position="12"/>
        <end position="22"/>
    </location>
</feature>
<dbReference type="InterPro" id="IPR051219">
    <property type="entry name" value="Heterochromatin_chromo-domain"/>
</dbReference>
<feature type="domain" description="Chromo" evidence="4">
    <location>
        <begin position="44"/>
        <end position="94"/>
    </location>
</feature>
<feature type="region of interest" description="Disordered" evidence="3">
    <location>
        <begin position="1"/>
        <end position="60"/>
    </location>
</feature>
<dbReference type="InterPro" id="IPR023780">
    <property type="entry name" value="Chromo_domain"/>
</dbReference>
<dbReference type="CDD" id="cd00024">
    <property type="entry name" value="CD_CSD"/>
    <property type="match status" value="1"/>
</dbReference>
<feature type="compositionally biased region" description="Acidic residues" evidence="3">
    <location>
        <begin position="144"/>
        <end position="153"/>
    </location>
</feature>